<dbReference type="SUPFAM" id="SSF47413">
    <property type="entry name" value="lambda repressor-like DNA-binding domains"/>
    <property type="match status" value="1"/>
</dbReference>
<dbReference type="EMBL" id="JBHRTK010000007">
    <property type="protein sequence ID" value="MFC3205830.1"/>
    <property type="molecule type" value="Genomic_DNA"/>
</dbReference>
<protein>
    <submittedName>
        <fullName evidence="3">Helix-turn-helix domain-containing protein</fullName>
    </submittedName>
</protein>
<accession>A0ABV7K654</accession>
<dbReference type="PANTHER" id="PTHR46797">
    <property type="entry name" value="HTH-TYPE TRANSCRIPTIONAL REGULATOR"/>
    <property type="match status" value="1"/>
</dbReference>
<organism evidence="3 4">
    <name type="scientific">Aquamicrobium soli</name>
    <dbReference type="NCBI Taxonomy" id="1811518"/>
    <lineage>
        <taxon>Bacteria</taxon>
        <taxon>Pseudomonadati</taxon>
        <taxon>Pseudomonadota</taxon>
        <taxon>Alphaproteobacteria</taxon>
        <taxon>Hyphomicrobiales</taxon>
        <taxon>Phyllobacteriaceae</taxon>
        <taxon>Aquamicrobium</taxon>
    </lineage>
</organism>
<comment type="caution">
    <text evidence="3">The sequence shown here is derived from an EMBL/GenBank/DDBJ whole genome shotgun (WGS) entry which is preliminary data.</text>
</comment>
<keyword evidence="4" id="KW-1185">Reference proteome</keyword>
<sequence>MHLAEIFGANVRRVRLERGMTLESLATEADLAYSYLGGIERGQRNPSLHVVERIAHVLESDPAALFCRTQTPEK</sequence>
<dbReference type="CDD" id="cd00093">
    <property type="entry name" value="HTH_XRE"/>
    <property type="match status" value="1"/>
</dbReference>
<dbReference type="RefSeq" id="WP_378219649.1">
    <property type="nucleotide sequence ID" value="NZ_JBHRTK010000007.1"/>
</dbReference>
<dbReference type="InterPro" id="IPR001387">
    <property type="entry name" value="Cro/C1-type_HTH"/>
</dbReference>
<evidence type="ECO:0000256" key="1">
    <source>
        <dbReference type="ARBA" id="ARBA00023125"/>
    </source>
</evidence>
<dbReference type="Pfam" id="PF01381">
    <property type="entry name" value="HTH_3"/>
    <property type="match status" value="1"/>
</dbReference>
<evidence type="ECO:0000313" key="3">
    <source>
        <dbReference type="EMBL" id="MFC3205830.1"/>
    </source>
</evidence>
<evidence type="ECO:0000313" key="4">
    <source>
        <dbReference type="Proteomes" id="UP001595583"/>
    </source>
</evidence>
<feature type="domain" description="HTH cro/C1-type" evidence="2">
    <location>
        <begin position="11"/>
        <end position="65"/>
    </location>
</feature>
<name>A0ABV7K654_9HYPH</name>
<dbReference type="InterPro" id="IPR010982">
    <property type="entry name" value="Lambda_DNA-bd_dom_sf"/>
</dbReference>
<dbReference type="InterPro" id="IPR050807">
    <property type="entry name" value="TransReg_Diox_bact_type"/>
</dbReference>
<keyword evidence="1" id="KW-0238">DNA-binding</keyword>
<dbReference type="Proteomes" id="UP001595583">
    <property type="component" value="Unassembled WGS sequence"/>
</dbReference>
<dbReference type="PANTHER" id="PTHR46797:SF1">
    <property type="entry name" value="METHYLPHOSPHONATE SYNTHASE"/>
    <property type="match status" value="1"/>
</dbReference>
<dbReference type="PROSITE" id="PS50943">
    <property type="entry name" value="HTH_CROC1"/>
    <property type="match status" value="1"/>
</dbReference>
<proteinExistence type="predicted"/>
<gene>
    <name evidence="3" type="ORF">ACFOHJ_06385</name>
</gene>
<dbReference type="Gene3D" id="1.10.260.40">
    <property type="entry name" value="lambda repressor-like DNA-binding domains"/>
    <property type="match status" value="1"/>
</dbReference>
<reference evidence="4" key="1">
    <citation type="journal article" date="2019" name="Int. J. Syst. Evol. Microbiol.">
        <title>The Global Catalogue of Microorganisms (GCM) 10K type strain sequencing project: providing services to taxonomists for standard genome sequencing and annotation.</title>
        <authorList>
            <consortium name="The Broad Institute Genomics Platform"/>
            <consortium name="The Broad Institute Genome Sequencing Center for Infectious Disease"/>
            <person name="Wu L."/>
            <person name="Ma J."/>
        </authorList>
    </citation>
    <scope>NUCLEOTIDE SEQUENCE [LARGE SCALE GENOMIC DNA]</scope>
    <source>
        <strain evidence="4">KCTC 52165</strain>
    </source>
</reference>
<dbReference type="SMART" id="SM00530">
    <property type="entry name" value="HTH_XRE"/>
    <property type="match status" value="1"/>
</dbReference>
<evidence type="ECO:0000259" key="2">
    <source>
        <dbReference type="PROSITE" id="PS50943"/>
    </source>
</evidence>